<evidence type="ECO:0000256" key="7">
    <source>
        <dbReference type="ARBA" id="ARBA00022692"/>
    </source>
</evidence>
<accession>A0ABU8VEV8</accession>
<dbReference type="Pfam" id="PF00672">
    <property type="entry name" value="HAMP"/>
    <property type="match status" value="1"/>
</dbReference>
<dbReference type="SMART" id="SM00065">
    <property type="entry name" value="GAF"/>
    <property type="match status" value="1"/>
</dbReference>
<keyword evidence="9 14" id="KW-0418">Kinase</keyword>
<keyword evidence="5" id="KW-0597">Phosphoprotein</keyword>
<dbReference type="EMBL" id="JBBKZU010000005">
    <property type="protein sequence ID" value="MEJ8812172.1"/>
    <property type="molecule type" value="Genomic_DNA"/>
</dbReference>
<dbReference type="Pfam" id="PF02518">
    <property type="entry name" value="HATPase_c"/>
    <property type="match status" value="1"/>
</dbReference>
<evidence type="ECO:0000256" key="4">
    <source>
        <dbReference type="ARBA" id="ARBA00022519"/>
    </source>
</evidence>
<dbReference type="InterPro" id="IPR003660">
    <property type="entry name" value="HAMP_dom"/>
</dbReference>
<evidence type="ECO:0000256" key="1">
    <source>
        <dbReference type="ARBA" id="ARBA00000085"/>
    </source>
</evidence>
<keyword evidence="7 15" id="KW-0812">Transmembrane</keyword>
<keyword evidence="8 14" id="KW-0547">Nucleotide-binding</keyword>
<dbReference type="Pfam" id="PF01590">
    <property type="entry name" value="GAF"/>
    <property type="match status" value="1"/>
</dbReference>
<dbReference type="InterPro" id="IPR016380">
    <property type="entry name" value="Sig_transdc_His_kin_NarX/NarQ"/>
</dbReference>
<dbReference type="Pfam" id="PF07730">
    <property type="entry name" value="HisKA_3"/>
    <property type="match status" value="1"/>
</dbReference>
<dbReference type="SMART" id="SM00304">
    <property type="entry name" value="HAMP"/>
    <property type="match status" value="1"/>
</dbReference>
<keyword evidence="18" id="KW-1185">Reference proteome</keyword>
<dbReference type="InterPro" id="IPR029016">
    <property type="entry name" value="GAF-like_dom_sf"/>
</dbReference>
<dbReference type="InterPro" id="IPR042295">
    <property type="entry name" value="NarX-like_N_sf"/>
</dbReference>
<evidence type="ECO:0000259" key="16">
    <source>
        <dbReference type="PROSITE" id="PS50885"/>
    </source>
</evidence>
<keyword evidence="13 14" id="KW-0472">Membrane</keyword>
<organism evidence="17 18">
    <name type="scientific">Variovorax ureilyticus</name>
    <dbReference type="NCBI Taxonomy" id="1836198"/>
    <lineage>
        <taxon>Bacteria</taxon>
        <taxon>Pseudomonadati</taxon>
        <taxon>Pseudomonadota</taxon>
        <taxon>Betaproteobacteria</taxon>
        <taxon>Burkholderiales</taxon>
        <taxon>Comamonadaceae</taxon>
        <taxon>Variovorax</taxon>
    </lineage>
</organism>
<protein>
    <recommendedName>
        <fullName evidence="14">Sensor protein</fullName>
        <ecNumber evidence="14">2.7.13.3</ecNumber>
    </recommendedName>
</protein>
<dbReference type="SUPFAM" id="SSF55781">
    <property type="entry name" value="GAF domain-like"/>
    <property type="match status" value="1"/>
</dbReference>
<gene>
    <name evidence="17" type="ORF">WKW77_13905</name>
</gene>
<dbReference type="SMART" id="SM00387">
    <property type="entry name" value="HATPase_c"/>
    <property type="match status" value="1"/>
</dbReference>
<dbReference type="PANTHER" id="PTHR24421:SF10">
    <property type="entry name" value="NITRATE_NITRITE SENSOR PROTEIN NARQ"/>
    <property type="match status" value="1"/>
</dbReference>
<dbReference type="InterPro" id="IPR050482">
    <property type="entry name" value="Sensor_HK_TwoCompSys"/>
</dbReference>
<sequence>MRRSPNLVAKLGAIGGALLVAAIASIGLTLWMTWQLEGGAAAINEAGRMRMQAWRLAQAQAFSDPQKIVALSGELDRSIVLLRQGDPARPLFVPRDKASLDAFDAVEAGWNALRRDWSAAPAPSADAAAERARTLVEEIDRFVSQIEGHLSRLTAILNAVQLAMVALVVASAVAILYLSYLLVFNPLARLQAGLTRIRDGDLSARVDHPAKDEFGALADGFNRMAETLQDLYQGLESKVQEKTMRLEAEHARLAALYKAAAFVNRAGTLEELAHGFAQQIRAAAEADASAIRWSDESNRRYIMLASDGLPRDLTDDEYCLPTGDCFCGQDQTHASTQVIPIVAQNRPGFLGHCTRAGYGAVVSVPVRLQERLVGELNLFYREPRALADDDRALLETLASHLAGAIEALRGAALQREAAIAEERGLLARELHDSIAQSLAFLKIQIGLLRGALKRGDSAQADRTLAELDAGVNGSLSDVRELLVHFRTRTNAEDIIPAIQITLQKFEHQTGLPTHLSIDGQGLPLDPDVQVQVLHVVQEALSNVRKHSGASAVWVEVQQSPPWRVEVRDDGCGFIEPEQAPDGIHVGLRIMRERARSIGAEVEVHSVVDAGTSIAMILPVAETPPQKATTAIS</sequence>
<proteinExistence type="predicted"/>
<evidence type="ECO:0000256" key="3">
    <source>
        <dbReference type="ARBA" id="ARBA00022475"/>
    </source>
</evidence>
<dbReference type="Gene3D" id="1.20.120.960">
    <property type="entry name" value="Histidine kinase NarX, sensor domain"/>
    <property type="match status" value="1"/>
</dbReference>
<evidence type="ECO:0000256" key="6">
    <source>
        <dbReference type="ARBA" id="ARBA00022679"/>
    </source>
</evidence>
<dbReference type="Gene3D" id="1.10.8.500">
    <property type="entry name" value="HAMP domain in histidine kinase"/>
    <property type="match status" value="1"/>
</dbReference>
<evidence type="ECO:0000256" key="14">
    <source>
        <dbReference type="PIRNR" id="PIRNR003167"/>
    </source>
</evidence>
<dbReference type="SUPFAM" id="SSF158472">
    <property type="entry name" value="HAMP domain-like"/>
    <property type="match status" value="1"/>
</dbReference>
<keyword evidence="11 15" id="KW-1133">Transmembrane helix</keyword>
<comment type="caution">
    <text evidence="17">The sequence shown here is derived from an EMBL/GenBank/DDBJ whole genome shotgun (WGS) entry which is preliminary data.</text>
</comment>
<evidence type="ECO:0000256" key="12">
    <source>
        <dbReference type="ARBA" id="ARBA00023012"/>
    </source>
</evidence>
<dbReference type="InterPro" id="IPR029095">
    <property type="entry name" value="NarX-like_N"/>
</dbReference>
<dbReference type="Pfam" id="PF13675">
    <property type="entry name" value="PilJ"/>
    <property type="match status" value="1"/>
</dbReference>
<dbReference type="InterPro" id="IPR003018">
    <property type="entry name" value="GAF"/>
</dbReference>
<dbReference type="PIRSF" id="PIRSF003167">
    <property type="entry name" value="STHK_NarX/NarQ"/>
    <property type="match status" value="1"/>
</dbReference>
<feature type="transmembrane region" description="Helical" evidence="15">
    <location>
        <begin position="159"/>
        <end position="183"/>
    </location>
</feature>
<keyword evidence="4 14" id="KW-0997">Cell inner membrane</keyword>
<dbReference type="InterPro" id="IPR011712">
    <property type="entry name" value="Sig_transdc_His_kin_sub3_dim/P"/>
</dbReference>
<feature type="domain" description="HAMP" evidence="16">
    <location>
        <begin position="181"/>
        <end position="233"/>
    </location>
</feature>
<evidence type="ECO:0000256" key="9">
    <source>
        <dbReference type="ARBA" id="ARBA00022777"/>
    </source>
</evidence>
<dbReference type="Proteomes" id="UP001365846">
    <property type="component" value="Unassembled WGS sequence"/>
</dbReference>
<evidence type="ECO:0000256" key="11">
    <source>
        <dbReference type="ARBA" id="ARBA00022989"/>
    </source>
</evidence>
<comment type="subcellular location">
    <subcellularLocation>
        <location evidence="2">Cell inner membrane</location>
        <topology evidence="2">Multi-pass membrane protein</topology>
    </subcellularLocation>
</comment>
<evidence type="ECO:0000256" key="8">
    <source>
        <dbReference type="ARBA" id="ARBA00022741"/>
    </source>
</evidence>
<evidence type="ECO:0000256" key="15">
    <source>
        <dbReference type="SAM" id="Phobius"/>
    </source>
</evidence>
<evidence type="ECO:0000256" key="2">
    <source>
        <dbReference type="ARBA" id="ARBA00004429"/>
    </source>
</evidence>
<dbReference type="PROSITE" id="PS50885">
    <property type="entry name" value="HAMP"/>
    <property type="match status" value="1"/>
</dbReference>
<dbReference type="EC" id="2.7.13.3" evidence="14"/>
<dbReference type="RefSeq" id="WP_340357430.1">
    <property type="nucleotide sequence ID" value="NZ_JBBKZU010000005.1"/>
</dbReference>
<keyword evidence="6 14" id="KW-0808">Transferase</keyword>
<evidence type="ECO:0000313" key="18">
    <source>
        <dbReference type="Proteomes" id="UP001365846"/>
    </source>
</evidence>
<dbReference type="PANTHER" id="PTHR24421">
    <property type="entry name" value="NITRATE/NITRITE SENSOR PROTEIN NARX-RELATED"/>
    <property type="match status" value="1"/>
</dbReference>
<evidence type="ECO:0000313" key="17">
    <source>
        <dbReference type="EMBL" id="MEJ8812172.1"/>
    </source>
</evidence>
<dbReference type="InterPro" id="IPR036890">
    <property type="entry name" value="HATPase_C_sf"/>
</dbReference>
<keyword evidence="10 14" id="KW-0067">ATP-binding</keyword>
<dbReference type="CDD" id="cd06225">
    <property type="entry name" value="HAMP"/>
    <property type="match status" value="1"/>
</dbReference>
<dbReference type="Gene3D" id="3.30.450.40">
    <property type="match status" value="1"/>
</dbReference>
<dbReference type="Gene3D" id="3.30.565.10">
    <property type="entry name" value="Histidine kinase-like ATPase, C-terminal domain"/>
    <property type="match status" value="1"/>
</dbReference>
<reference evidence="17 18" key="1">
    <citation type="submission" date="2024-03" db="EMBL/GenBank/DDBJ databases">
        <title>Novel species of the genus Variovorax.</title>
        <authorList>
            <person name="Liu Q."/>
            <person name="Xin Y.-H."/>
        </authorList>
    </citation>
    <scope>NUCLEOTIDE SEQUENCE [LARGE SCALE GENOMIC DNA]</scope>
    <source>
        <strain evidence="17 18">KACC 18899</strain>
    </source>
</reference>
<dbReference type="SUPFAM" id="SSF55874">
    <property type="entry name" value="ATPase domain of HSP90 chaperone/DNA topoisomerase II/histidine kinase"/>
    <property type="match status" value="1"/>
</dbReference>
<dbReference type="Gene3D" id="1.20.5.1930">
    <property type="match status" value="1"/>
</dbReference>
<dbReference type="CDD" id="cd16917">
    <property type="entry name" value="HATPase_UhpB-NarQ-NarX-like"/>
    <property type="match status" value="1"/>
</dbReference>
<comment type="catalytic activity">
    <reaction evidence="1 14">
        <text>ATP + protein L-histidine = ADP + protein N-phospho-L-histidine.</text>
        <dbReference type="EC" id="2.7.13.3"/>
    </reaction>
</comment>
<keyword evidence="3 14" id="KW-1003">Cell membrane</keyword>
<evidence type="ECO:0000256" key="13">
    <source>
        <dbReference type="ARBA" id="ARBA00023136"/>
    </source>
</evidence>
<name>A0ABU8VEV8_9BURK</name>
<feature type="transmembrane region" description="Helical" evidence="15">
    <location>
        <begin position="12"/>
        <end position="34"/>
    </location>
</feature>
<evidence type="ECO:0000256" key="10">
    <source>
        <dbReference type="ARBA" id="ARBA00022840"/>
    </source>
</evidence>
<evidence type="ECO:0000256" key="5">
    <source>
        <dbReference type="ARBA" id="ARBA00022553"/>
    </source>
</evidence>
<keyword evidence="12 14" id="KW-0902">Two-component regulatory system</keyword>
<dbReference type="InterPro" id="IPR003594">
    <property type="entry name" value="HATPase_dom"/>
</dbReference>